<keyword evidence="4" id="KW-1185">Reference proteome</keyword>
<name>A0A386HMQ8_9BACT</name>
<evidence type="ECO:0000313" key="4">
    <source>
        <dbReference type="Proteomes" id="UP000266118"/>
    </source>
</evidence>
<dbReference type="CDD" id="cd19588">
    <property type="entry name" value="serpin_miropin-like"/>
    <property type="match status" value="1"/>
</dbReference>
<dbReference type="Pfam" id="PF00079">
    <property type="entry name" value="Serpin"/>
    <property type="match status" value="1"/>
</dbReference>
<gene>
    <name evidence="3" type="ORF">D6B99_02735</name>
</gene>
<dbReference type="Gene3D" id="3.30.497.10">
    <property type="entry name" value="Antithrombin, subunit I, domain 2"/>
    <property type="match status" value="1"/>
</dbReference>
<reference evidence="3 4" key="1">
    <citation type="submission" date="2018-09" db="EMBL/GenBank/DDBJ databases">
        <title>Arachidicoccus sp. nov., a bacterium isolated from soil.</title>
        <authorList>
            <person name="Weon H.-Y."/>
            <person name="Kwon S.-W."/>
            <person name="Lee S.A."/>
        </authorList>
    </citation>
    <scope>NUCLEOTIDE SEQUENCE [LARGE SCALE GENOMIC DNA]</scope>
    <source>
        <strain evidence="3 4">KIS59-12</strain>
    </source>
</reference>
<evidence type="ECO:0000256" key="1">
    <source>
        <dbReference type="RuleBase" id="RU000411"/>
    </source>
</evidence>
<dbReference type="SMART" id="SM00093">
    <property type="entry name" value="SERPIN"/>
    <property type="match status" value="1"/>
</dbReference>
<dbReference type="SUPFAM" id="SSF56574">
    <property type="entry name" value="Serpins"/>
    <property type="match status" value="1"/>
</dbReference>
<dbReference type="InterPro" id="IPR036186">
    <property type="entry name" value="Serpin_sf"/>
</dbReference>
<protein>
    <submittedName>
        <fullName evidence="3">Serpin family protein</fullName>
    </submittedName>
</protein>
<organism evidence="3 4">
    <name type="scientific">Arachidicoccus soli</name>
    <dbReference type="NCBI Taxonomy" id="2341117"/>
    <lineage>
        <taxon>Bacteria</taxon>
        <taxon>Pseudomonadati</taxon>
        <taxon>Bacteroidota</taxon>
        <taxon>Chitinophagia</taxon>
        <taxon>Chitinophagales</taxon>
        <taxon>Chitinophagaceae</taxon>
        <taxon>Arachidicoccus</taxon>
    </lineage>
</organism>
<dbReference type="PANTHER" id="PTHR11461">
    <property type="entry name" value="SERINE PROTEASE INHIBITOR, SERPIN"/>
    <property type="match status" value="1"/>
</dbReference>
<dbReference type="InterPro" id="IPR000215">
    <property type="entry name" value="Serpin_fam"/>
</dbReference>
<dbReference type="AlphaFoldDB" id="A0A386HMQ8"/>
<dbReference type="Proteomes" id="UP000266118">
    <property type="component" value="Chromosome"/>
</dbReference>
<dbReference type="InterPro" id="IPR042185">
    <property type="entry name" value="Serpin_sf_2"/>
</dbReference>
<evidence type="ECO:0000313" key="3">
    <source>
        <dbReference type="EMBL" id="AYD46624.1"/>
    </source>
</evidence>
<comment type="similarity">
    <text evidence="1">Belongs to the serpin family.</text>
</comment>
<dbReference type="InterPro" id="IPR023796">
    <property type="entry name" value="Serpin_dom"/>
</dbReference>
<sequence>MRFSKLWPLKEHYMKVASFVLLLISNLLFTGCSKQLHQSTSTQEQSVVMPILVPKVIAQNMSGFTFNFFKELQSTQSDSDNIFVSPLSLHMDLGMLLNGAAGNTYNQMTNALQLQNLSLAEVDSAYQTLLQDLPKADKQVQLGLYNSVWYRNSFSVEPNYMEQLKNYFDATVQGLPFVSSDADIINNWASDKTNGKIKNVIDKTDITAHSIMFLLNALYFKGNWSTQFDKSKTKDYTFHLENGNTKQVKMMMNTDTFHYSFTDNYKAIRLPYGNGQFSMFIILPNTGNTIADILNSMNASEWNNLQNNMNIGKVQIGLPRFEISNYNINLINTLQKMGVTDLFSSSSADLTKINSNALSLELYVNLLKQFTYLNVDEQGTEAAAVTVGGIVTTSMPFPSPSIICDHPFGLIISERTSNTILFMGRIMNPNSQ</sequence>
<dbReference type="GO" id="GO:0004867">
    <property type="term" value="F:serine-type endopeptidase inhibitor activity"/>
    <property type="evidence" value="ECO:0007669"/>
    <property type="project" value="InterPro"/>
</dbReference>
<dbReference type="PANTHER" id="PTHR11461:SF211">
    <property type="entry name" value="GH10112P-RELATED"/>
    <property type="match status" value="1"/>
</dbReference>
<dbReference type="InterPro" id="IPR042178">
    <property type="entry name" value="Serpin_sf_1"/>
</dbReference>
<dbReference type="OrthoDB" id="9764871at2"/>
<proteinExistence type="inferred from homology"/>
<dbReference type="EMBL" id="CP032489">
    <property type="protein sequence ID" value="AYD46624.1"/>
    <property type="molecule type" value="Genomic_DNA"/>
</dbReference>
<feature type="domain" description="Serpin" evidence="2">
    <location>
        <begin position="66"/>
        <end position="429"/>
    </location>
</feature>
<dbReference type="Gene3D" id="2.30.39.10">
    <property type="entry name" value="Alpha-1-antitrypsin, domain 1"/>
    <property type="match status" value="1"/>
</dbReference>
<dbReference type="PROSITE" id="PS51257">
    <property type="entry name" value="PROKAR_LIPOPROTEIN"/>
    <property type="match status" value="1"/>
</dbReference>
<dbReference type="KEGG" id="ark:D6B99_02735"/>
<accession>A0A386HMQ8</accession>
<evidence type="ECO:0000259" key="2">
    <source>
        <dbReference type="SMART" id="SM00093"/>
    </source>
</evidence>
<dbReference type="GO" id="GO:0005615">
    <property type="term" value="C:extracellular space"/>
    <property type="evidence" value="ECO:0007669"/>
    <property type="project" value="InterPro"/>
</dbReference>